<dbReference type="GO" id="GO:0016722">
    <property type="term" value="F:oxidoreductase activity, acting on metal ions"/>
    <property type="evidence" value="ECO:0007669"/>
    <property type="project" value="InterPro"/>
</dbReference>
<dbReference type="PRINTS" id="PR01346">
    <property type="entry name" value="HELNAPAPROT"/>
</dbReference>
<dbReference type="CDD" id="cd01043">
    <property type="entry name" value="DPS"/>
    <property type="match status" value="1"/>
</dbReference>
<comment type="subunit">
    <text evidence="9">Homododecamer. The 12 subunits form a hollow sphere into which the mineral iron core of up to 500 Fe(3+) can be deposited.</text>
</comment>
<evidence type="ECO:0000256" key="8">
    <source>
        <dbReference type="ARBA" id="ARBA00023125"/>
    </source>
</evidence>
<dbReference type="NCBIfam" id="NF006975">
    <property type="entry name" value="PRK09448.1"/>
    <property type="match status" value="1"/>
</dbReference>
<dbReference type="Pfam" id="PF00210">
    <property type="entry name" value="Ferritin"/>
    <property type="match status" value="1"/>
</dbReference>
<proteinExistence type="inferred from homology"/>
<evidence type="ECO:0000256" key="6">
    <source>
        <dbReference type="ARBA" id="ARBA00023004"/>
    </source>
</evidence>
<evidence type="ECO:0000313" key="12">
    <source>
        <dbReference type="EMBL" id="ARU93467.1"/>
    </source>
</evidence>
<dbReference type="GO" id="GO:0003677">
    <property type="term" value="F:DNA binding"/>
    <property type="evidence" value="ECO:0007669"/>
    <property type="project" value="UniProtKB-UniRule"/>
</dbReference>
<dbReference type="SUPFAM" id="SSF47240">
    <property type="entry name" value="Ferritin-like"/>
    <property type="match status" value="1"/>
</dbReference>
<evidence type="ECO:0000313" key="15">
    <source>
        <dbReference type="Proteomes" id="UP000195814"/>
    </source>
</evidence>
<evidence type="ECO:0000259" key="11">
    <source>
        <dbReference type="Pfam" id="PF00210"/>
    </source>
</evidence>
<keyword evidence="6 9" id="KW-0408">Iron</keyword>
<keyword evidence="14" id="KW-1185">Reference proteome</keyword>
<accession>A0A1Y0L682</accession>
<dbReference type="EC" id="1.16.-.-" evidence="9"/>
<keyword evidence="5 9" id="KW-0560">Oxidoreductase</keyword>
<feature type="binding site" evidence="9">
    <location>
        <position position="51"/>
    </location>
    <ligand>
        <name>Fe cation</name>
        <dbReference type="ChEBI" id="CHEBI:24875"/>
    </ligand>
</feature>
<evidence type="ECO:0000256" key="2">
    <source>
        <dbReference type="ARBA" id="ARBA00022434"/>
    </source>
</evidence>
<gene>
    <name evidence="9" type="primary">dps</name>
    <name evidence="12" type="ORF">A7K98_06540</name>
    <name evidence="13" type="ORF">A7K99_06540</name>
</gene>
<evidence type="ECO:0000256" key="10">
    <source>
        <dbReference type="RuleBase" id="RU003875"/>
    </source>
</evidence>
<keyword evidence="7 9" id="KW-0226">DNA condensation</keyword>
<dbReference type="Proteomes" id="UP000195814">
    <property type="component" value="Chromosome"/>
</dbReference>
<keyword evidence="8 9" id="KW-0238">DNA-binding</keyword>
<evidence type="ECO:0000256" key="9">
    <source>
        <dbReference type="HAMAP-Rule" id="MF_01441"/>
    </source>
</evidence>
<keyword evidence="3 9" id="KW-0963">Cytoplasm</keyword>
<dbReference type="EMBL" id="CP015581">
    <property type="protein sequence ID" value="ARU97506.1"/>
    <property type="molecule type" value="Genomic_DNA"/>
</dbReference>
<sequence length="167" mass="18612">MSTAKLVKTKASDLIYTRNDVVEKDKKAAIKVLSRVVVELIDLSLITKQAHWNMRGANFIAVHEMLDGFRTAITEHQDTVAERVVQLGGVALGTTQVVNDKSPLKAYPLNIHTVQEHLVALAERYALVANDVRKAIDEVPDEDSADIFTAASRDLDKFLWFIEANIE</sequence>
<reference evidence="14 15" key="1">
    <citation type="submission" date="2016-05" db="EMBL/GenBank/DDBJ databases">
        <title>Complete genome sequence of two 2,5-diketo-D-glunonic acid producing strain Tatumella citrea.</title>
        <authorList>
            <person name="Duan C."/>
            <person name="Yang J."/>
            <person name="Yang S."/>
        </authorList>
    </citation>
    <scope>NUCLEOTIDE SEQUENCE [LARGE SCALE GENOMIC DNA]</scope>
    <source>
        <strain evidence="13 14">ATCC 39140</strain>
        <strain evidence="12 15">DSM 13699</strain>
    </source>
</reference>
<organism evidence="12 15">
    <name type="scientific">Tatumella citrea</name>
    <name type="common">Pantoea citrea</name>
    <dbReference type="NCBI Taxonomy" id="53336"/>
    <lineage>
        <taxon>Bacteria</taxon>
        <taxon>Pseudomonadati</taxon>
        <taxon>Pseudomonadota</taxon>
        <taxon>Gammaproteobacteria</taxon>
        <taxon>Enterobacterales</taxon>
        <taxon>Erwiniaceae</taxon>
        <taxon>Tatumella</taxon>
    </lineage>
</organism>
<keyword evidence="4 9" id="KW-0479">Metal-binding</keyword>
<dbReference type="InterPro" id="IPR023067">
    <property type="entry name" value="Dps_gammaproteobac"/>
</dbReference>
<evidence type="ECO:0000256" key="5">
    <source>
        <dbReference type="ARBA" id="ARBA00023002"/>
    </source>
</evidence>
<dbReference type="KEGG" id="tci:A7K98_06540"/>
<evidence type="ECO:0000256" key="1">
    <source>
        <dbReference type="ARBA" id="ARBA00009497"/>
    </source>
</evidence>
<evidence type="ECO:0000256" key="3">
    <source>
        <dbReference type="ARBA" id="ARBA00022490"/>
    </source>
</evidence>
<feature type="binding site" evidence="9">
    <location>
        <position position="78"/>
    </location>
    <ligand>
        <name>Fe cation</name>
        <dbReference type="ChEBI" id="CHEBI:24875"/>
    </ligand>
</feature>
<dbReference type="HAMAP" id="MF_01441">
    <property type="entry name" value="Dps"/>
    <property type="match status" value="1"/>
</dbReference>
<dbReference type="GO" id="GO:0005737">
    <property type="term" value="C:cytoplasm"/>
    <property type="evidence" value="ECO:0007669"/>
    <property type="project" value="UniProtKB-SubCell"/>
</dbReference>
<dbReference type="PANTHER" id="PTHR42932">
    <property type="entry name" value="GENERAL STRESS PROTEIN 20U"/>
    <property type="match status" value="1"/>
</dbReference>
<keyword evidence="2 9" id="KW-0409">Iron storage</keyword>
<dbReference type="Gene3D" id="1.20.1260.10">
    <property type="match status" value="1"/>
</dbReference>
<evidence type="ECO:0000313" key="14">
    <source>
        <dbReference type="Proteomes" id="UP000195729"/>
    </source>
</evidence>
<dbReference type="PANTHER" id="PTHR42932:SF3">
    <property type="entry name" value="DNA PROTECTION DURING STARVATION PROTEIN"/>
    <property type="match status" value="1"/>
</dbReference>
<dbReference type="Proteomes" id="UP000195729">
    <property type="component" value="Chromosome"/>
</dbReference>
<dbReference type="RefSeq" id="WP_087487836.1">
    <property type="nucleotide sequence ID" value="NZ_CP015579.1"/>
</dbReference>
<dbReference type="PROSITE" id="PS00818">
    <property type="entry name" value="DPS_1"/>
    <property type="match status" value="1"/>
</dbReference>
<dbReference type="EMBL" id="CP015579">
    <property type="protein sequence ID" value="ARU93467.1"/>
    <property type="molecule type" value="Genomic_DNA"/>
</dbReference>
<comment type="function">
    <text evidence="9">During stationary phase, binds the chromosome non-specifically, forming a highly ordered and stable dps-DNA co-crystal within which chromosomal DNA is condensed and protected from diverse damages. It protects DNA from oxidative damage by sequestering intracellular Fe(2+) ion and storing it in the form of Fe(3+) oxyhydroxide mineral, which can be released after reduction. One hydrogen peroxide oxidizes two Fe(2+) ions, which prevents hydroxyl radical production by the Fenton reaction.</text>
</comment>
<comment type="subcellular location">
    <subcellularLocation>
        <location evidence="9">Cytoplasm</location>
    </subcellularLocation>
</comment>
<dbReference type="OrthoDB" id="9797687at2"/>
<comment type="similarity">
    <text evidence="1 9 10">Belongs to the Dps family.</text>
</comment>
<evidence type="ECO:0000256" key="4">
    <source>
        <dbReference type="ARBA" id="ARBA00022723"/>
    </source>
</evidence>
<comment type="catalytic activity">
    <reaction evidence="9">
        <text>2 Fe(2+) + H2O2 + 2 H(+) = 2 Fe(3+) + 2 H2O</text>
        <dbReference type="Rhea" id="RHEA:48712"/>
        <dbReference type="ChEBI" id="CHEBI:15377"/>
        <dbReference type="ChEBI" id="CHEBI:15378"/>
        <dbReference type="ChEBI" id="CHEBI:16240"/>
        <dbReference type="ChEBI" id="CHEBI:29033"/>
        <dbReference type="ChEBI" id="CHEBI:29034"/>
    </reaction>
</comment>
<dbReference type="AlphaFoldDB" id="A0A1Y0L682"/>
<feature type="binding site" evidence="9">
    <location>
        <position position="82"/>
    </location>
    <ligand>
        <name>Fe cation</name>
        <dbReference type="ChEBI" id="CHEBI:24875"/>
    </ligand>
</feature>
<dbReference type="InterPro" id="IPR012347">
    <property type="entry name" value="Ferritin-like"/>
</dbReference>
<dbReference type="InterPro" id="IPR002177">
    <property type="entry name" value="DPS_DNA-bd"/>
</dbReference>
<dbReference type="PIRSF" id="PIRSF005900">
    <property type="entry name" value="Dps"/>
    <property type="match status" value="1"/>
</dbReference>
<protein>
    <recommendedName>
        <fullName evidence="9">DNA protection during starvation protein</fullName>
        <ecNumber evidence="9">1.16.-.-</ecNumber>
    </recommendedName>
</protein>
<dbReference type="GO" id="GO:0006879">
    <property type="term" value="P:intracellular iron ion homeostasis"/>
    <property type="evidence" value="ECO:0007669"/>
    <property type="project" value="UniProtKB-KW"/>
</dbReference>
<dbReference type="GO" id="GO:0008199">
    <property type="term" value="F:ferric iron binding"/>
    <property type="evidence" value="ECO:0007669"/>
    <property type="project" value="UniProtKB-UniRule"/>
</dbReference>
<name>A0A1Y0L682_TATCI</name>
<dbReference type="InterPro" id="IPR009078">
    <property type="entry name" value="Ferritin-like_SF"/>
</dbReference>
<dbReference type="InterPro" id="IPR023188">
    <property type="entry name" value="DPS_DNA-bd_CS"/>
</dbReference>
<evidence type="ECO:0000256" key="7">
    <source>
        <dbReference type="ARBA" id="ARBA00023067"/>
    </source>
</evidence>
<dbReference type="InterPro" id="IPR008331">
    <property type="entry name" value="Ferritin_DPS_dom"/>
</dbReference>
<evidence type="ECO:0000313" key="13">
    <source>
        <dbReference type="EMBL" id="ARU97506.1"/>
    </source>
</evidence>
<feature type="domain" description="Ferritin/DPS" evidence="11">
    <location>
        <begin position="31"/>
        <end position="166"/>
    </location>
</feature>
<dbReference type="GO" id="GO:0030261">
    <property type="term" value="P:chromosome condensation"/>
    <property type="evidence" value="ECO:0007669"/>
    <property type="project" value="UniProtKB-KW"/>
</dbReference>